<accession>A0A9Q0GPQ9</accession>
<dbReference type="Pfam" id="PF12776">
    <property type="entry name" value="Myb_DNA-bind_3"/>
    <property type="match status" value="1"/>
</dbReference>
<evidence type="ECO:0000313" key="4">
    <source>
        <dbReference type="Proteomes" id="UP001141806"/>
    </source>
</evidence>
<organism evidence="3 4">
    <name type="scientific">Protea cynaroides</name>
    <dbReference type="NCBI Taxonomy" id="273540"/>
    <lineage>
        <taxon>Eukaryota</taxon>
        <taxon>Viridiplantae</taxon>
        <taxon>Streptophyta</taxon>
        <taxon>Embryophyta</taxon>
        <taxon>Tracheophyta</taxon>
        <taxon>Spermatophyta</taxon>
        <taxon>Magnoliopsida</taxon>
        <taxon>Proteales</taxon>
        <taxon>Proteaceae</taxon>
        <taxon>Protea</taxon>
    </lineage>
</organism>
<gene>
    <name evidence="3" type="ORF">NE237_028086</name>
</gene>
<evidence type="ECO:0000259" key="2">
    <source>
        <dbReference type="Pfam" id="PF12776"/>
    </source>
</evidence>
<dbReference type="EMBL" id="JAMYWD010000012">
    <property type="protein sequence ID" value="KAJ4951254.1"/>
    <property type="molecule type" value="Genomic_DNA"/>
</dbReference>
<dbReference type="InterPro" id="IPR024752">
    <property type="entry name" value="Myb/SANT-like_dom"/>
</dbReference>
<dbReference type="PANTHER" id="PTHR46929">
    <property type="entry name" value="EXPRESSED PROTEIN"/>
    <property type="match status" value="1"/>
</dbReference>
<reference evidence="3" key="1">
    <citation type="journal article" date="2023" name="Plant J.">
        <title>The genome of the king protea, Protea cynaroides.</title>
        <authorList>
            <person name="Chang J."/>
            <person name="Duong T.A."/>
            <person name="Schoeman C."/>
            <person name="Ma X."/>
            <person name="Roodt D."/>
            <person name="Barker N."/>
            <person name="Li Z."/>
            <person name="Van de Peer Y."/>
            <person name="Mizrachi E."/>
        </authorList>
    </citation>
    <scope>NUCLEOTIDE SEQUENCE</scope>
    <source>
        <tissue evidence="3">Young leaves</tissue>
    </source>
</reference>
<dbReference type="AlphaFoldDB" id="A0A9Q0GPQ9"/>
<feature type="compositionally biased region" description="Polar residues" evidence="1">
    <location>
        <begin position="188"/>
        <end position="203"/>
    </location>
</feature>
<evidence type="ECO:0000313" key="3">
    <source>
        <dbReference type="EMBL" id="KAJ4951254.1"/>
    </source>
</evidence>
<feature type="region of interest" description="Disordered" evidence="1">
    <location>
        <begin position="179"/>
        <end position="220"/>
    </location>
</feature>
<comment type="caution">
    <text evidence="3">The sequence shown here is derived from an EMBL/GenBank/DDBJ whole genome shotgun (WGS) entry which is preliminary data.</text>
</comment>
<protein>
    <recommendedName>
        <fullName evidence="2">Myb/SANT-like domain-containing protein</fullName>
    </recommendedName>
</protein>
<keyword evidence="4" id="KW-1185">Reference proteome</keyword>
<feature type="domain" description="Myb/SANT-like" evidence="2">
    <location>
        <begin position="23"/>
        <end position="118"/>
    </location>
</feature>
<dbReference type="OrthoDB" id="76215at2759"/>
<sequence>MAELEAENISRIQIDSPDRGKAKWTPPRDDYLVELMIDQLPFGWKKKENGFTKQSWHSMTIRFNRKFGLQFEKSQLRNRYTNLRRIYFIIKSLVSQNGFGWDEAQQTITAKDEVWDHYISDHPDVESYRFKSFPLFQKLALIFEGTKGNHAFISTPTEVPKEGNGNTALSLFPCVSTSPHTPGLDAPQEQSKSSSDMMSPQRDTQPKKRQFVRDTTSRNKKSRNAELMIAQAISGMAFNSKVNAKQVINSRQYSYDKCLEELQELEGLNDSVFVKAVRLLRDEKNAIAFMTLKGPRRLFWLKTECHAEVPLL</sequence>
<evidence type="ECO:0000256" key="1">
    <source>
        <dbReference type="SAM" id="MobiDB-lite"/>
    </source>
</evidence>
<name>A0A9Q0GPQ9_9MAGN</name>
<dbReference type="PANTHER" id="PTHR46929:SF3">
    <property type="entry name" value="MYB_SANT-LIKE DOMAIN-CONTAINING PROTEIN"/>
    <property type="match status" value="1"/>
</dbReference>
<proteinExistence type="predicted"/>
<dbReference type="Proteomes" id="UP001141806">
    <property type="component" value="Unassembled WGS sequence"/>
</dbReference>